<dbReference type="InterPro" id="IPR013525">
    <property type="entry name" value="ABC2_TM"/>
</dbReference>
<keyword evidence="8" id="KW-1185">Reference proteome</keyword>
<dbReference type="EMBL" id="PPEK01000001">
    <property type="protein sequence ID" value="PNV68810.1"/>
    <property type="molecule type" value="Genomic_DNA"/>
</dbReference>
<dbReference type="InterPro" id="IPR017500">
    <property type="entry name" value="Phage_infect_YhgE_N"/>
</dbReference>
<dbReference type="PANTHER" id="PTHR43077">
    <property type="entry name" value="TRANSPORT PERMEASE YVFS-RELATED"/>
    <property type="match status" value="1"/>
</dbReference>
<dbReference type="InterPro" id="IPR051328">
    <property type="entry name" value="T7SS_ABC-Transporter"/>
</dbReference>
<feature type="transmembrane region" description="Helical" evidence="5">
    <location>
        <begin position="730"/>
        <end position="749"/>
    </location>
</feature>
<reference evidence="8" key="1">
    <citation type="submission" date="2018-01" db="EMBL/GenBank/DDBJ databases">
        <title>Rubneribacter badeniensis gen. nov., sp. nov., and Colonibacter rubneri, gen. nov., sp. nov., WGS of new members of the Eggerthellaceae.</title>
        <authorList>
            <person name="Danylec N."/>
            <person name="Stoll D.A."/>
            <person name="Doetsch A."/>
            <person name="Kulling S.E."/>
            <person name="Huch M."/>
        </authorList>
    </citation>
    <scope>NUCLEOTIDE SEQUENCE [LARGE SCALE GENOMIC DNA]</scope>
    <source>
        <strain evidence="8">ResAG-96</strain>
    </source>
</reference>
<evidence type="ECO:0000259" key="6">
    <source>
        <dbReference type="Pfam" id="PF12698"/>
    </source>
</evidence>
<name>A0A2K2UF93_9ACTN</name>
<evidence type="ECO:0000256" key="4">
    <source>
        <dbReference type="ARBA" id="ARBA00023136"/>
    </source>
</evidence>
<protein>
    <submittedName>
        <fullName evidence="7">YhgE/Pip domain-containing protein</fullName>
    </submittedName>
</protein>
<evidence type="ECO:0000256" key="2">
    <source>
        <dbReference type="ARBA" id="ARBA00022692"/>
    </source>
</evidence>
<evidence type="ECO:0000313" key="8">
    <source>
        <dbReference type="Proteomes" id="UP000236197"/>
    </source>
</evidence>
<dbReference type="PANTHER" id="PTHR43077:SF5">
    <property type="entry name" value="PHAGE INFECTION PROTEIN"/>
    <property type="match status" value="1"/>
</dbReference>
<dbReference type="InterPro" id="IPR017501">
    <property type="entry name" value="Phage_infect_YhgE_C"/>
</dbReference>
<dbReference type="Gene3D" id="3.40.1710.10">
    <property type="entry name" value="abc type-2 transporter like domain"/>
    <property type="match status" value="1"/>
</dbReference>
<feature type="domain" description="ABC-2 type transporter transmembrane" evidence="6">
    <location>
        <begin position="604"/>
        <end position="802"/>
    </location>
</feature>
<evidence type="ECO:0000256" key="5">
    <source>
        <dbReference type="SAM" id="Phobius"/>
    </source>
</evidence>
<dbReference type="RefSeq" id="WP_103264136.1">
    <property type="nucleotide sequence ID" value="NZ_CABMLE010000001.1"/>
</dbReference>
<evidence type="ECO:0000313" key="7">
    <source>
        <dbReference type="EMBL" id="PNV68810.1"/>
    </source>
</evidence>
<feature type="transmembrane region" description="Helical" evidence="5">
    <location>
        <begin position="702"/>
        <end position="723"/>
    </location>
</feature>
<comment type="caution">
    <text evidence="7">The sequence shown here is derived from an EMBL/GenBank/DDBJ whole genome shotgun (WGS) entry which is preliminary data.</text>
</comment>
<feature type="transmembrane region" description="Helical" evidence="5">
    <location>
        <begin position="21"/>
        <end position="43"/>
    </location>
</feature>
<gene>
    <name evidence="7" type="ORF">C2L71_02230</name>
</gene>
<organism evidence="7 8">
    <name type="scientific">Enteroscipio rubneri</name>
    <dbReference type="NCBI Taxonomy" id="2070686"/>
    <lineage>
        <taxon>Bacteria</taxon>
        <taxon>Bacillati</taxon>
        <taxon>Actinomycetota</taxon>
        <taxon>Coriobacteriia</taxon>
        <taxon>Eggerthellales</taxon>
        <taxon>Eggerthellaceae</taxon>
        <taxon>Enteroscipio</taxon>
    </lineage>
</organism>
<dbReference type="Pfam" id="PF12698">
    <property type="entry name" value="ABC2_membrane_3"/>
    <property type="match status" value="2"/>
</dbReference>
<dbReference type="GO" id="GO:0140359">
    <property type="term" value="F:ABC-type transporter activity"/>
    <property type="evidence" value="ECO:0007669"/>
    <property type="project" value="InterPro"/>
</dbReference>
<feature type="transmembrane region" description="Helical" evidence="5">
    <location>
        <begin position="781"/>
        <end position="807"/>
    </location>
</feature>
<dbReference type="GO" id="GO:0016020">
    <property type="term" value="C:membrane"/>
    <property type="evidence" value="ECO:0007669"/>
    <property type="project" value="UniProtKB-SubCell"/>
</dbReference>
<evidence type="ECO:0000256" key="1">
    <source>
        <dbReference type="ARBA" id="ARBA00004141"/>
    </source>
</evidence>
<comment type="subcellular location">
    <subcellularLocation>
        <location evidence="1">Membrane</location>
        <topology evidence="1">Multi-pass membrane protein</topology>
    </subcellularLocation>
</comment>
<keyword evidence="3 5" id="KW-1133">Transmembrane helix</keyword>
<dbReference type="Proteomes" id="UP000236197">
    <property type="component" value="Unassembled WGS sequence"/>
</dbReference>
<evidence type="ECO:0000256" key="3">
    <source>
        <dbReference type="ARBA" id="ARBA00022989"/>
    </source>
</evidence>
<proteinExistence type="predicted"/>
<dbReference type="AlphaFoldDB" id="A0A2K2UF93"/>
<dbReference type="OrthoDB" id="9811483at2"/>
<dbReference type="NCBIfam" id="TIGR03062">
    <property type="entry name" value="pip_yhgE_Cterm"/>
    <property type="match status" value="1"/>
</dbReference>
<feature type="transmembrane region" description="Helical" evidence="5">
    <location>
        <begin position="669"/>
        <end position="690"/>
    </location>
</feature>
<keyword evidence="4 5" id="KW-0472">Membrane</keyword>
<sequence>MAFKGLRFAGLEWSNLAASKVMWVVIGAIAIIPLLYGALYLAAFQDPYSRLDSLPVAVVNEDEGAVIAAENRNLGDDVVDDLKRTDNGLGWHFVSADEARAGLEDGTYFMTCTIPSDFSASAASVDGDAPRRAQLKVTYNESENMLASQIGQTVWKEVRKQVSDTVAAEYWTTVLSRVAASGREIRTAAGGAADLERGLATAQEGGLTIATGLGVLDDGALALERGLNVLANGALELSSKGGRLASGANDLASGTAALERGADALVAGTAGNSALGSGASDLSAGLNALEAGTVGLPGETKKLRDGVADLVGSLRGALDGDGTAANPGLVAGSQDVAAGVAALADDAAGLPAASRGVSSAARASGDLSDALAGLQAQAQEAARSGDQAAMEAALDEIGTALGTAGREADSIRIGLDAVEGSTQSGSGLAAAAASIGALSSGASDVSGGLARMQQSLSADDPAVDGSVAQLLRGMDALVASSQELADGIGAAATGADRVRGGVREANAGASSLSQGAATAAAGASELADGASAAVDGAGRLALGAQSADEGSARLASGAGQLQEGSSALVTGLSDAVDGSGELAAKLSEGADEAARQTTGIPAKAAAMSDPVELANDYYTFVENYGTGFAPYFMALGLWVGALVAGFVFKPLNGRLLLAGANPVSAAFANYLPMAVFSLIQATLLMVVLQYGLQLQIDNVPAFYAVGYLTSLVFAAIMQLLMAAFGFPGRFLAIILLMLQLTTCAGTFPIQTTPGFFQAVNPYLPMTYVVEAMRQIMTGLDYGVVAFACLVLAGFGAACFALTSMVAWRKRTVRMDDLHPVLRLG</sequence>
<dbReference type="NCBIfam" id="TIGR03061">
    <property type="entry name" value="pip_yhgE_Nterm"/>
    <property type="match status" value="1"/>
</dbReference>
<feature type="transmembrane region" description="Helical" evidence="5">
    <location>
        <begin position="628"/>
        <end position="648"/>
    </location>
</feature>
<accession>A0A2K2UF93</accession>
<keyword evidence="2 5" id="KW-0812">Transmembrane</keyword>
<feature type="domain" description="ABC-2 type transporter transmembrane" evidence="6">
    <location>
        <begin position="30"/>
        <end position="159"/>
    </location>
</feature>